<name>E7RUI4_9BURK</name>
<dbReference type="RefSeq" id="WP_005671905.1">
    <property type="nucleotide sequence ID" value="NZ_CP146288.1"/>
</dbReference>
<dbReference type="eggNOG" id="COG1451">
    <property type="taxonomic scope" value="Bacteria"/>
</dbReference>
<comment type="caution">
    <text evidence="3">The sequence shown here is derived from an EMBL/GenBank/DDBJ whole genome shotgun (WGS) entry which is preliminary data.</text>
</comment>
<dbReference type="HOGENOM" id="CLU_065947_2_0_4"/>
<feature type="domain" description="YgjP-like metallopeptidase" evidence="2">
    <location>
        <begin position="57"/>
        <end position="268"/>
    </location>
</feature>
<evidence type="ECO:0000313" key="4">
    <source>
        <dbReference type="Proteomes" id="UP000011021"/>
    </source>
</evidence>
<dbReference type="InterPro" id="IPR002725">
    <property type="entry name" value="YgjP-like_metallopeptidase"/>
</dbReference>
<protein>
    <recommendedName>
        <fullName evidence="2">YgjP-like metallopeptidase domain-containing protein</fullName>
    </recommendedName>
</protein>
<dbReference type="Pfam" id="PF01863">
    <property type="entry name" value="YgjP-like"/>
    <property type="match status" value="1"/>
</dbReference>
<gene>
    <name evidence="3" type="ORF">HMPREF0551_0150</name>
</gene>
<dbReference type="Gene3D" id="3.30.2010.10">
    <property type="entry name" value="Metalloproteases ('zincins'), catalytic domain"/>
    <property type="match status" value="1"/>
</dbReference>
<reference evidence="3 4" key="1">
    <citation type="submission" date="2010-12" db="EMBL/GenBank/DDBJ databases">
        <authorList>
            <person name="Muzny D."/>
            <person name="Qin X."/>
            <person name="Deng J."/>
            <person name="Jiang H."/>
            <person name="Liu Y."/>
            <person name="Qu J."/>
            <person name="Song X.-Z."/>
            <person name="Zhang L."/>
            <person name="Thornton R."/>
            <person name="Coyle M."/>
            <person name="Francisco L."/>
            <person name="Jackson L."/>
            <person name="Javaid M."/>
            <person name="Korchina V."/>
            <person name="Kovar C."/>
            <person name="Mata R."/>
            <person name="Mathew T."/>
            <person name="Ngo R."/>
            <person name="Nguyen L."/>
            <person name="Nguyen N."/>
            <person name="Okwuonu G."/>
            <person name="Ongeri F."/>
            <person name="Pham C."/>
            <person name="Simmons D."/>
            <person name="Wilczek-Boney K."/>
            <person name="Hale W."/>
            <person name="Jakkamsetti A."/>
            <person name="Pham P."/>
            <person name="Ruth R."/>
            <person name="San Lucas F."/>
            <person name="Warren J."/>
            <person name="Zhang J."/>
            <person name="Zhao Z."/>
            <person name="Zhou C."/>
            <person name="Zhu D."/>
            <person name="Lee S."/>
            <person name="Bess C."/>
            <person name="Blankenburg K."/>
            <person name="Forbes L."/>
            <person name="Fu Q."/>
            <person name="Gubbala S."/>
            <person name="Hirani K."/>
            <person name="Jayaseelan J.C."/>
            <person name="Lara F."/>
            <person name="Munidasa M."/>
            <person name="Palculict T."/>
            <person name="Patil S."/>
            <person name="Pu L.-L."/>
            <person name="Saada N."/>
            <person name="Tang L."/>
            <person name="Weissenberger G."/>
            <person name="Zhu Y."/>
            <person name="Hemphill L."/>
            <person name="Shang Y."/>
            <person name="Youmans B."/>
            <person name="Ayvaz T."/>
            <person name="Ross M."/>
            <person name="Santibanez J."/>
            <person name="Aqrawi P."/>
            <person name="Gross S."/>
            <person name="Joshi V."/>
            <person name="Fowler G."/>
            <person name="Nazareth L."/>
            <person name="Reid J."/>
            <person name="Worley K."/>
            <person name="Petrosino J."/>
            <person name="Highlander S."/>
            <person name="Gibbs R."/>
        </authorList>
    </citation>
    <scope>NUCLEOTIDE SEQUENCE [LARGE SCALE GENOMIC DNA]</scope>
    <source>
        <strain evidence="3 4">ATCC 51599</strain>
    </source>
</reference>
<proteinExistence type="predicted"/>
<dbReference type="PANTHER" id="PTHR30399">
    <property type="entry name" value="UNCHARACTERIZED PROTEIN YGJP"/>
    <property type="match status" value="1"/>
</dbReference>
<accession>E7RUI4</accession>
<dbReference type="CDD" id="cd07344">
    <property type="entry name" value="M48_yhfN_like"/>
    <property type="match status" value="1"/>
</dbReference>
<evidence type="ECO:0000259" key="2">
    <source>
        <dbReference type="Pfam" id="PF01863"/>
    </source>
</evidence>
<dbReference type="EMBL" id="AEQP01000001">
    <property type="protein sequence ID" value="EFV95967.1"/>
    <property type="molecule type" value="Genomic_DNA"/>
</dbReference>
<dbReference type="AlphaFoldDB" id="E7RUI4"/>
<evidence type="ECO:0000256" key="1">
    <source>
        <dbReference type="SAM" id="MobiDB-lite"/>
    </source>
</evidence>
<evidence type="ECO:0000313" key="3">
    <source>
        <dbReference type="EMBL" id="EFV95967.1"/>
    </source>
</evidence>
<feature type="region of interest" description="Disordered" evidence="1">
    <location>
        <begin position="1"/>
        <end position="30"/>
    </location>
</feature>
<dbReference type="InterPro" id="IPR053136">
    <property type="entry name" value="UTP_pyrophosphatase-like"/>
</dbReference>
<organism evidence="3 4">
    <name type="scientific">Lautropia mirabilis ATCC 51599</name>
    <dbReference type="NCBI Taxonomy" id="887898"/>
    <lineage>
        <taxon>Bacteria</taxon>
        <taxon>Pseudomonadati</taxon>
        <taxon>Pseudomonadota</taxon>
        <taxon>Betaproteobacteria</taxon>
        <taxon>Burkholderiales</taxon>
        <taxon>Burkholderiaceae</taxon>
        <taxon>Lautropia</taxon>
    </lineage>
</organism>
<dbReference type="Proteomes" id="UP000011021">
    <property type="component" value="Unassembled WGS sequence"/>
</dbReference>
<keyword evidence="4" id="KW-1185">Reference proteome</keyword>
<sequence>MGLFSLGKSPFPNPFQRQPTAQPRHEDAPVTPRSLVLSAHGQTQRVTYRVRRSARARRVGLRIDAEGLEVVLPQRARLDQTAIEHTIREHEAWIVQKLALWQQRALAREARRPCYTDGGIIPLLGEPITLRTLPHSGHRRSQVRQMGAELWISGPAAHDDALLKAAVHAWLKKFAAELFHERMQPFVQKLGRAPSRVSLNAARTRWGSCSRDGSIRLNWRLVQYAPELIDYVIAHELAHLTELNHSPRFWAQLEALMPDYRQWQRQLADTPDALVE</sequence>
<dbReference type="PANTHER" id="PTHR30399:SF1">
    <property type="entry name" value="UTP PYROPHOSPHATASE"/>
    <property type="match status" value="1"/>
</dbReference>
<dbReference type="STRING" id="887898.HMPREF0551_0150"/>